<dbReference type="Proteomes" id="UP001266305">
    <property type="component" value="Unassembled WGS sequence"/>
</dbReference>
<dbReference type="EMBL" id="JASSZA010000001">
    <property type="protein sequence ID" value="KAK2120172.1"/>
    <property type="molecule type" value="Genomic_DNA"/>
</dbReference>
<accession>A0ABQ9WIQ3</accession>
<gene>
    <name evidence="1" type="ORF">P7K49_001558</name>
</gene>
<protein>
    <submittedName>
        <fullName evidence="1">Uncharacterized protein</fullName>
    </submittedName>
</protein>
<sequence>MPGPEPQICRVSTVASSAQILRGVEHRNVAKVCTRKLGKGLRRDRPPSNNLLVSLSHALQRILLSHSPAARREEIGVVLVPRTEHCIGFHRIAGRKLRVPSIPGPVTADVVKCRGSALLSGRMNSRTVSGPKAD</sequence>
<keyword evidence="2" id="KW-1185">Reference proteome</keyword>
<evidence type="ECO:0000313" key="2">
    <source>
        <dbReference type="Proteomes" id="UP001266305"/>
    </source>
</evidence>
<comment type="caution">
    <text evidence="1">The sequence shown here is derived from an EMBL/GenBank/DDBJ whole genome shotgun (WGS) entry which is preliminary data.</text>
</comment>
<proteinExistence type="predicted"/>
<name>A0ABQ9WIQ3_SAGOE</name>
<organism evidence="1 2">
    <name type="scientific">Saguinus oedipus</name>
    <name type="common">Cotton-top tamarin</name>
    <name type="synonym">Oedipomidas oedipus</name>
    <dbReference type="NCBI Taxonomy" id="9490"/>
    <lineage>
        <taxon>Eukaryota</taxon>
        <taxon>Metazoa</taxon>
        <taxon>Chordata</taxon>
        <taxon>Craniata</taxon>
        <taxon>Vertebrata</taxon>
        <taxon>Euteleostomi</taxon>
        <taxon>Mammalia</taxon>
        <taxon>Eutheria</taxon>
        <taxon>Euarchontoglires</taxon>
        <taxon>Primates</taxon>
        <taxon>Haplorrhini</taxon>
        <taxon>Platyrrhini</taxon>
        <taxon>Cebidae</taxon>
        <taxon>Callitrichinae</taxon>
        <taxon>Saguinus</taxon>
    </lineage>
</organism>
<evidence type="ECO:0000313" key="1">
    <source>
        <dbReference type="EMBL" id="KAK2120172.1"/>
    </source>
</evidence>
<reference evidence="1 2" key="1">
    <citation type="submission" date="2023-05" db="EMBL/GenBank/DDBJ databases">
        <title>B98-5 Cell Line De Novo Hybrid Assembly: An Optical Mapping Approach.</title>
        <authorList>
            <person name="Kananen K."/>
            <person name="Auerbach J.A."/>
            <person name="Kautto E."/>
            <person name="Blachly J.S."/>
        </authorList>
    </citation>
    <scope>NUCLEOTIDE SEQUENCE [LARGE SCALE GENOMIC DNA]</scope>
    <source>
        <strain evidence="1">B95-8</strain>
        <tissue evidence="1">Cell line</tissue>
    </source>
</reference>